<dbReference type="Proteomes" id="UP000694867">
    <property type="component" value="Unplaced"/>
</dbReference>
<dbReference type="SUPFAM" id="SSF47473">
    <property type="entry name" value="EF-hand"/>
    <property type="match status" value="1"/>
</dbReference>
<dbReference type="Pfam" id="PF00153">
    <property type="entry name" value="Mito_carr"/>
    <property type="match status" value="3"/>
</dbReference>
<evidence type="ECO:0000256" key="11">
    <source>
        <dbReference type="ARBA" id="ARBA00023136"/>
    </source>
</evidence>
<dbReference type="Gene3D" id="1.10.238.10">
    <property type="entry name" value="EF-hand"/>
    <property type="match status" value="2"/>
</dbReference>
<dbReference type="KEGG" id="goe:100900346"/>
<keyword evidence="11 12" id="KW-0472">Membrane</keyword>
<dbReference type="CTD" id="39415"/>
<comment type="similarity">
    <text evidence="2 13">Belongs to the mitochondrial carrier (TC 2.A.29) family.</text>
</comment>
<dbReference type="Gene3D" id="1.50.40.10">
    <property type="entry name" value="Mitochondrial carrier domain"/>
    <property type="match status" value="1"/>
</dbReference>
<dbReference type="SMART" id="SM00054">
    <property type="entry name" value="EFh"/>
    <property type="match status" value="4"/>
</dbReference>
<dbReference type="Pfam" id="PF13499">
    <property type="entry name" value="EF-hand_7"/>
    <property type="match status" value="2"/>
</dbReference>
<dbReference type="InterPro" id="IPR002067">
    <property type="entry name" value="MCP"/>
</dbReference>
<dbReference type="InterPro" id="IPR023395">
    <property type="entry name" value="MCP_dom_sf"/>
</dbReference>
<dbReference type="InterPro" id="IPR002048">
    <property type="entry name" value="EF_hand_dom"/>
</dbReference>
<evidence type="ECO:0000256" key="3">
    <source>
        <dbReference type="ARBA" id="ARBA00022448"/>
    </source>
</evidence>
<keyword evidence="5" id="KW-0479">Metal-binding</keyword>
<feature type="domain" description="EF-hand" evidence="14">
    <location>
        <begin position="81"/>
        <end position="116"/>
    </location>
</feature>
<dbReference type="PANTHER" id="PTHR24089">
    <property type="entry name" value="SOLUTE CARRIER FAMILY 25"/>
    <property type="match status" value="1"/>
</dbReference>
<keyword evidence="4 12" id="KW-0812">Transmembrane</keyword>
<evidence type="ECO:0000256" key="8">
    <source>
        <dbReference type="ARBA" id="ARBA00022837"/>
    </source>
</evidence>
<dbReference type="GeneID" id="100900346"/>
<protein>
    <submittedName>
        <fullName evidence="16">Calcium-binding mitochondrial carrier protein SCaMC-2</fullName>
    </submittedName>
</protein>
<dbReference type="GO" id="GO:0055085">
    <property type="term" value="P:transmembrane transport"/>
    <property type="evidence" value="ECO:0007669"/>
    <property type="project" value="InterPro"/>
</dbReference>
<dbReference type="InterPro" id="IPR011992">
    <property type="entry name" value="EF-hand-dom_pair"/>
</dbReference>
<feature type="repeat" description="Solcar" evidence="12">
    <location>
        <begin position="188"/>
        <end position="272"/>
    </location>
</feature>
<keyword evidence="8" id="KW-0106">Calcium</keyword>
<feature type="repeat" description="Solcar" evidence="12">
    <location>
        <begin position="281"/>
        <end position="366"/>
    </location>
</feature>
<evidence type="ECO:0000313" key="16">
    <source>
        <dbReference type="RefSeq" id="XP_003742296.1"/>
    </source>
</evidence>
<gene>
    <name evidence="16" type="primary">LOC100900346</name>
</gene>
<evidence type="ECO:0000256" key="1">
    <source>
        <dbReference type="ARBA" id="ARBA00004448"/>
    </source>
</evidence>
<accession>A0AAJ6VXT0</accession>
<keyword evidence="7" id="KW-0999">Mitochondrion inner membrane</keyword>
<dbReference type="RefSeq" id="XP_003742296.1">
    <property type="nucleotide sequence ID" value="XM_003742248.2"/>
</dbReference>
<sequence length="469" mass="52936">MKSADSRQHELTLETERRLEDLFEKLDVNGDGRIDVSDLTEGLQKLGVPHSSNMAMKFIESSDLTRDGVVDFAEFAQYVREHERNLKLVFNRIDENADGHIDEQEIISSFWKMGIKIDQTEAHRLLRRMDTDGSLTINYEEWRDYLLFHPASNLHDIISLWRHHSTILDVGEDSLVPDDFTEAEFREGIWWRHLVSGGIAGTVSRTCTAPLDRIKVFLQVHGKECGTVKNCYKQMIAEGGRKSLWRGNGVNVMKIGPESAIKFLAYEKAKQIIRGDEQRDVTPMERFCAGSIAGSTAQTIIYPMEVLKTRLALRKTGQYNGIFDAARKIFRQEGLSSFYRGYVPNLLGIIPYAGIDLAVYETLKKLYISERGLSEDPSAWVMVACGTTSSTCGQIASYPLALVRTRLQAADPSLPRHSFGKMLYEIVVNEGPRGLYRGIAPNFMKVAPAVSISYVVYEHVRKALGVEMT</sequence>
<evidence type="ECO:0000256" key="6">
    <source>
        <dbReference type="ARBA" id="ARBA00022737"/>
    </source>
</evidence>
<evidence type="ECO:0000256" key="12">
    <source>
        <dbReference type="PROSITE-ProRule" id="PRU00282"/>
    </source>
</evidence>
<name>A0AAJ6VXT0_9ACAR</name>
<dbReference type="PROSITE" id="PS50222">
    <property type="entry name" value="EF_HAND_2"/>
    <property type="match status" value="3"/>
</dbReference>
<feature type="domain" description="EF-hand" evidence="14">
    <location>
        <begin position="14"/>
        <end position="49"/>
    </location>
</feature>
<evidence type="ECO:0000256" key="10">
    <source>
        <dbReference type="ARBA" id="ARBA00023128"/>
    </source>
</evidence>
<dbReference type="FunFam" id="1.50.40.10:FF:000003">
    <property type="entry name" value="Putative calcium-binding mitochondrial carrier protein scamc-2"/>
    <property type="match status" value="1"/>
</dbReference>
<feature type="domain" description="EF-hand" evidence="14">
    <location>
        <begin position="117"/>
        <end position="152"/>
    </location>
</feature>
<dbReference type="InterPro" id="IPR018247">
    <property type="entry name" value="EF_Hand_1_Ca_BS"/>
</dbReference>
<keyword evidence="10" id="KW-0496">Mitochondrion</keyword>
<dbReference type="GO" id="GO:0005509">
    <property type="term" value="F:calcium ion binding"/>
    <property type="evidence" value="ECO:0007669"/>
    <property type="project" value="InterPro"/>
</dbReference>
<dbReference type="SUPFAM" id="SSF103506">
    <property type="entry name" value="Mitochondrial carrier"/>
    <property type="match status" value="1"/>
</dbReference>
<feature type="repeat" description="Solcar" evidence="12">
    <location>
        <begin position="377"/>
        <end position="463"/>
    </location>
</feature>
<evidence type="ECO:0000313" key="15">
    <source>
        <dbReference type="Proteomes" id="UP000694867"/>
    </source>
</evidence>
<dbReference type="PRINTS" id="PR00926">
    <property type="entry name" value="MITOCARRIER"/>
</dbReference>
<evidence type="ECO:0000256" key="4">
    <source>
        <dbReference type="ARBA" id="ARBA00022692"/>
    </source>
</evidence>
<dbReference type="PROSITE" id="PS00018">
    <property type="entry name" value="EF_HAND_1"/>
    <property type="match status" value="2"/>
</dbReference>
<evidence type="ECO:0000259" key="14">
    <source>
        <dbReference type="PROSITE" id="PS50222"/>
    </source>
</evidence>
<dbReference type="AlphaFoldDB" id="A0AAJ6VXT0"/>
<dbReference type="FunFam" id="1.10.238.10:FF:000028">
    <property type="entry name" value="Putative calcium-binding mitochondrial carrier protein scamc-2"/>
    <property type="match status" value="1"/>
</dbReference>
<evidence type="ECO:0000256" key="2">
    <source>
        <dbReference type="ARBA" id="ARBA00006375"/>
    </source>
</evidence>
<dbReference type="PROSITE" id="PS50920">
    <property type="entry name" value="SOLCAR"/>
    <property type="match status" value="3"/>
</dbReference>
<dbReference type="GO" id="GO:0005743">
    <property type="term" value="C:mitochondrial inner membrane"/>
    <property type="evidence" value="ECO:0007669"/>
    <property type="project" value="UniProtKB-SubCell"/>
</dbReference>
<organism evidence="15 16">
    <name type="scientific">Galendromus occidentalis</name>
    <name type="common">western predatory mite</name>
    <dbReference type="NCBI Taxonomy" id="34638"/>
    <lineage>
        <taxon>Eukaryota</taxon>
        <taxon>Metazoa</taxon>
        <taxon>Ecdysozoa</taxon>
        <taxon>Arthropoda</taxon>
        <taxon>Chelicerata</taxon>
        <taxon>Arachnida</taxon>
        <taxon>Acari</taxon>
        <taxon>Parasitiformes</taxon>
        <taxon>Mesostigmata</taxon>
        <taxon>Gamasina</taxon>
        <taxon>Phytoseioidea</taxon>
        <taxon>Phytoseiidae</taxon>
        <taxon>Typhlodrominae</taxon>
        <taxon>Galendromus</taxon>
    </lineage>
</organism>
<keyword evidence="3 13" id="KW-0813">Transport</keyword>
<keyword evidence="15" id="KW-1185">Reference proteome</keyword>
<evidence type="ECO:0000256" key="5">
    <source>
        <dbReference type="ARBA" id="ARBA00022723"/>
    </source>
</evidence>
<keyword evidence="9" id="KW-1133">Transmembrane helix</keyword>
<evidence type="ECO:0000256" key="13">
    <source>
        <dbReference type="RuleBase" id="RU000488"/>
    </source>
</evidence>
<comment type="subcellular location">
    <subcellularLocation>
        <location evidence="1">Mitochondrion inner membrane</location>
        <topology evidence="1">Multi-pass membrane protein</topology>
    </subcellularLocation>
</comment>
<evidence type="ECO:0000256" key="9">
    <source>
        <dbReference type="ARBA" id="ARBA00022989"/>
    </source>
</evidence>
<dbReference type="InterPro" id="IPR018108">
    <property type="entry name" value="MCP_transmembrane"/>
</dbReference>
<keyword evidence="6" id="KW-0677">Repeat</keyword>
<proteinExistence type="inferred from homology"/>
<evidence type="ECO:0000256" key="7">
    <source>
        <dbReference type="ARBA" id="ARBA00022792"/>
    </source>
</evidence>
<reference evidence="16" key="1">
    <citation type="submission" date="2025-08" db="UniProtKB">
        <authorList>
            <consortium name="RefSeq"/>
        </authorList>
    </citation>
    <scope>IDENTIFICATION</scope>
</reference>